<dbReference type="RefSeq" id="XP_037189316.1">
    <property type="nucleotide sequence ID" value="XM_037340093.1"/>
</dbReference>
<comment type="caution">
    <text evidence="1">The sequence shown here is derived from an EMBL/GenBank/DDBJ whole genome shotgun (WGS) entry which is preliminary data.</text>
</comment>
<evidence type="ECO:0000313" key="1">
    <source>
        <dbReference type="EMBL" id="KAF5870369.1"/>
    </source>
</evidence>
<dbReference type="Proteomes" id="UP000531561">
    <property type="component" value="Unassembled WGS sequence"/>
</dbReference>
<dbReference type="EMBL" id="JABFCT010000014">
    <property type="protein sequence ID" value="KAF5870369.1"/>
    <property type="molecule type" value="Genomic_DNA"/>
</dbReference>
<name>A0A8H6AMZ0_9HELO</name>
<proteinExistence type="predicted"/>
<protein>
    <submittedName>
        <fullName evidence="1">Uncharacterized protein</fullName>
    </submittedName>
</protein>
<sequence length="100" mass="11332">MPAMAVSLEQATSKLTFLREGFGFNFQIEIFLPKSSIELQQQNSSDQDIKSYLRSIDRRIGNRGIVGGWIDNPNSDTSVLIVNVDMQVARDRDIVSWAKR</sequence>
<evidence type="ECO:0000313" key="2">
    <source>
        <dbReference type="Proteomes" id="UP000531561"/>
    </source>
</evidence>
<organism evidence="1 2">
    <name type="scientific">Botrytis fragariae</name>
    <dbReference type="NCBI Taxonomy" id="1964551"/>
    <lineage>
        <taxon>Eukaryota</taxon>
        <taxon>Fungi</taxon>
        <taxon>Dikarya</taxon>
        <taxon>Ascomycota</taxon>
        <taxon>Pezizomycotina</taxon>
        <taxon>Leotiomycetes</taxon>
        <taxon>Helotiales</taxon>
        <taxon>Sclerotiniaceae</taxon>
        <taxon>Botrytis</taxon>
    </lineage>
</organism>
<gene>
    <name evidence="1" type="ORF">Bfra_009753</name>
</gene>
<accession>A0A8H6AMZ0</accession>
<keyword evidence="2" id="KW-1185">Reference proteome</keyword>
<reference evidence="1 2" key="1">
    <citation type="journal article" date="2020" name="Phytopathology">
        <title>A high-quality genome resource of Botrytis fragariae, a new and rapidly spreading fungal pathogen causing strawberry gray mold in the U.S.A.</title>
        <authorList>
            <person name="Wu Y."/>
            <person name="Saski C.A."/>
            <person name="Schnabel G."/>
            <person name="Xiao S."/>
            <person name="Hu M."/>
        </authorList>
    </citation>
    <scope>NUCLEOTIDE SEQUENCE [LARGE SCALE GENOMIC DNA]</scope>
    <source>
        <strain evidence="1 2">BVB16</strain>
    </source>
</reference>
<dbReference type="AlphaFoldDB" id="A0A8H6AMZ0"/>
<dbReference type="GeneID" id="59263785"/>